<organism evidence="1 2">
    <name type="scientific">Bacteroides muris</name>
    <name type="common">ex Fokt et al. 2023</name>
    <dbReference type="NCBI Taxonomy" id="2937417"/>
    <lineage>
        <taxon>Bacteria</taxon>
        <taxon>Pseudomonadati</taxon>
        <taxon>Bacteroidota</taxon>
        <taxon>Bacteroidia</taxon>
        <taxon>Bacteroidales</taxon>
        <taxon>Bacteroidaceae</taxon>
        <taxon>Bacteroides</taxon>
    </lineage>
</organism>
<accession>A0A9X2P228</accession>
<proteinExistence type="predicted"/>
<dbReference type="AlphaFoldDB" id="A0A9X2P228"/>
<reference evidence="1" key="1">
    <citation type="journal article" date="2022" name="Arch. Microbiol.">
        <title>Bacteroides muris sp. nov. isolated from the cecum of wild-derived house mice.</title>
        <authorList>
            <person name="Fokt H."/>
            <person name="Unni R."/>
            <person name="Repnik U."/>
            <person name="Schmitz R.A."/>
            <person name="Bramkamp M."/>
            <person name="Baines J.F."/>
            <person name="Unterweger D."/>
        </authorList>
    </citation>
    <scope>NUCLEOTIDE SEQUENCE</scope>
    <source>
        <strain evidence="1">KH569_7</strain>
    </source>
</reference>
<evidence type="ECO:0000313" key="1">
    <source>
        <dbReference type="EMBL" id="MCR6510064.1"/>
    </source>
</evidence>
<comment type="caution">
    <text evidence="1">The sequence shown here is derived from an EMBL/GenBank/DDBJ whole genome shotgun (WGS) entry which is preliminary data.</text>
</comment>
<name>A0A9X2P228_9BACE</name>
<protein>
    <submittedName>
        <fullName evidence="1">Uncharacterized protein</fullName>
    </submittedName>
</protein>
<dbReference type="Proteomes" id="UP001143810">
    <property type="component" value="Unassembled WGS sequence"/>
</dbReference>
<evidence type="ECO:0000313" key="2">
    <source>
        <dbReference type="Proteomes" id="UP001143810"/>
    </source>
</evidence>
<feature type="non-terminal residue" evidence="1">
    <location>
        <position position="60"/>
    </location>
</feature>
<dbReference type="RefSeq" id="WP_257941501.1">
    <property type="nucleotide sequence ID" value="NZ_JAMZEE010000117.1"/>
</dbReference>
<dbReference type="EMBL" id="JAMZEE010000117">
    <property type="protein sequence ID" value="MCR6510064.1"/>
    <property type="molecule type" value="Genomic_DNA"/>
</dbReference>
<reference evidence="1" key="2">
    <citation type="submission" date="2022-04" db="EMBL/GenBank/DDBJ databases">
        <authorList>
            <person name="Fokt H."/>
            <person name="Baines J."/>
        </authorList>
    </citation>
    <scope>NUCLEOTIDE SEQUENCE</scope>
    <source>
        <strain evidence="1">KH569_7</strain>
    </source>
</reference>
<sequence>MFKTASNKLEKNMFHNTFIDLSQFSGRKETNHRRQKRGCVKMLAQPFFMRKARTFPSPGF</sequence>
<gene>
    <name evidence="1" type="ORF">M1B78_18430</name>
</gene>